<organism evidence="1 2">
    <name type="scientific">Cardiocondyla obscurior</name>
    <dbReference type="NCBI Taxonomy" id="286306"/>
    <lineage>
        <taxon>Eukaryota</taxon>
        <taxon>Metazoa</taxon>
        <taxon>Ecdysozoa</taxon>
        <taxon>Arthropoda</taxon>
        <taxon>Hexapoda</taxon>
        <taxon>Insecta</taxon>
        <taxon>Pterygota</taxon>
        <taxon>Neoptera</taxon>
        <taxon>Endopterygota</taxon>
        <taxon>Hymenoptera</taxon>
        <taxon>Apocrita</taxon>
        <taxon>Aculeata</taxon>
        <taxon>Formicoidea</taxon>
        <taxon>Formicidae</taxon>
        <taxon>Myrmicinae</taxon>
        <taxon>Cardiocondyla</taxon>
    </lineage>
</organism>
<comment type="caution">
    <text evidence="1">The sequence shown here is derived from an EMBL/GenBank/DDBJ whole genome shotgun (WGS) entry which is preliminary data.</text>
</comment>
<evidence type="ECO:0000313" key="2">
    <source>
        <dbReference type="Proteomes" id="UP001430953"/>
    </source>
</evidence>
<gene>
    <name evidence="1" type="ORF">PUN28_003268</name>
</gene>
<dbReference type="AlphaFoldDB" id="A0AAW2GMG7"/>
<proteinExistence type="predicted"/>
<name>A0AAW2GMG7_9HYME</name>
<reference evidence="1 2" key="1">
    <citation type="submission" date="2023-03" db="EMBL/GenBank/DDBJ databases">
        <title>High recombination rates correlate with genetic variation in Cardiocondyla obscurior ants.</title>
        <authorList>
            <person name="Errbii M."/>
        </authorList>
    </citation>
    <scope>NUCLEOTIDE SEQUENCE [LARGE SCALE GENOMIC DNA]</scope>
    <source>
        <strain evidence="1">Alpha-2009</strain>
        <tissue evidence="1">Whole body</tissue>
    </source>
</reference>
<evidence type="ECO:0000313" key="1">
    <source>
        <dbReference type="EMBL" id="KAL0127890.1"/>
    </source>
</evidence>
<dbReference type="EMBL" id="JADYXP020000003">
    <property type="protein sequence ID" value="KAL0127890.1"/>
    <property type="molecule type" value="Genomic_DNA"/>
</dbReference>
<keyword evidence="2" id="KW-1185">Reference proteome</keyword>
<accession>A0AAW2GMG7</accession>
<sequence length="388" mass="44707">MALIACVAFIGLKYENCIVKYLDTLFCDDRIPRARATYAAEIVVGSAIVVGCVEVGRLRRRITQTRDRDYVLTYSSVGHVNARTAFVKGETGGRVWVEGRGNCRRDNIVTCRVIRNCINTAQYQSFSPPLLKSIDAVIIVTGAGDNNRWWLSAPNQISDRAEEGNQECRMGKRMHTNGVPNLRERRWLFKYYQIRIRLRAGLSDSTDPSHLPDRGPRDSYHLHHLIYDPLRRDRPVRRLSATYTHTRAMCHRTSTRIYATQSRSLMVLPFRIETRAAWAGHCDRIVALKKISNKIPIKLELACASAKERPEFRQFCFIVAVKKFCKIPNFNIAKLLVNNSAMILLKYSFHILRSLVIFYKYDALIFIRGNPKEFCKEIIFSLNSFFFT</sequence>
<protein>
    <submittedName>
        <fullName evidence="1">Uncharacterized protein</fullName>
    </submittedName>
</protein>
<dbReference type="Proteomes" id="UP001430953">
    <property type="component" value="Unassembled WGS sequence"/>
</dbReference>